<evidence type="ECO:0000256" key="1">
    <source>
        <dbReference type="ARBA" id="ARBA00022801"/>
    </source>
</evidence>
<protein>
    <recommendedName>
        <fullName evidence="2">Serine aminopeptidase S33 domain-containing protein</fullName>
    </recommendedName>
</protein>
<accession>A0A1M6KT33</accession>
<keyword evidence="4" id="KW-1185">Reference proteome</keyword>
<gene>
    <name evidence="3" type="ORF">SAMN02745216_01989</name>
</gene>
<feature type="domain" description="Serine aminopeptidase S33" evidence="2">
    <location>
        <begin position="30"/>
        <end position="138"/>
    </location>
</feature>
<dbReference type="EMBL" id="FQZU01000009">
    <property type="protein sequence ID" value="SHJ62118.1"/>
    <property type="molecule type" value="Genomic_DNA"/>
</dbReference>
<dbReference type="SUPFAM" id="SSF53474">
    <property type="entry name" value="alpha/beta-Hydrolases"/>
    <property type="match status" value="1"/>
</dbReference>
<dbReference type="PANTHER" id="PTHR22946">
    <property type="entry name" value="DIENELACTONE HYDROLASE DOMAIN-CONTAINING PROTEIN-RELATED"/>
    <property type="match status" value="1"/>
</dbReference>
<sequence length="293" mass="32040">MKRENMRFKSQGLECAGWYYKTAGKGKSPCVVLGHGFGGVKEARLDVYAEAFAEAGYNALAFDYRHFGESEGEPRQILDIKKQHQDWHAAIAFARSQEGVDPNKIILWGSSFAGGHVIPVAIKDGKIAAVISQVPNLDGLATARTNGVVHALKLSLAASRDILRSVRGRNPYYIPIAGEPGELAAMTAPGARDAVEKLFPHDFKPNEDVAARIILHVPFYSPGGLARKMSMPWLIQAAEHDAVTPVKPAFKAAANAPQSKLITYKCGHFDVYLSPLFEQVIQDQVMFLKNNVN</sequence>
<dbReference type="Proteomes" id="UP000183994">
    <property type="component" value="Unassembled WGS sequence"/>
</dbReference>
<dbReference type="Pfam" id="PF12146">
    <property type="entry name" value="Hydrolase_4"/>
    <property type="match status" value="1"/>
</dbReference>
<dbReference type="OrthoDB" id="9805123at2"/>
<reference evidence="4" key="1">
    <citation type="submission" date="2016-11" db="EMBL/GenBank/DDBJ databases">
        <authorList>
            <person name="Varghese N."/>
            <person name="Submissions S."/>
        </authorList>
    </citation>
    <scope>NUCLEOTIDE SEQUENCE [LARGE SCALE GENOMIC DNA]</scope>
    <source>
        <strain evidence="4">DSM 16219</strain>
    </source>
</reference>
<dbReference type="InterPro" id="IPR029058">
    <property type="entry name" value="AB_hydrolase_fold"/>
</dbReference>
<dbReference type="InterPro" id="IPR050261">
    <property type="entry name" value="FrsA_esterase"/>
</dbReference>
<keyword evidence="1" id="KW-0378">Hydrolase</keyword>
<organism evidence="3 4">
    <name type="scientific">Desulfatibacillum alkenivorans DSM 16219</name>
    <dbReference type="NCBI Taxonomy" id="1121393"/>
    <lineage>
        <taxon>Bacteria</taxon>
        <taxon>Pseudomonadati</taxon>
        <taxon>Thermodesulfobacteriota</taxon>
        <taxon>Desulfobacteria</taxon>
        <taxon>Desulfobacterales</taxon>
        <taxon>Desulfatibacillaceae</taxon>
        <taxon>Desulfatibacillum</taxon>
    </lineage>
</organism>
<evidence type="ECO:0000313" key="4">
    <source>
        <dbReference type="Proteomes" id="UP000183994"/>
    </source>
</evidence>
<dbReference type="STRING" id="1121393.SAMN02745216_01989"/>
<name>A0A1M6KT33_9BACT</name>
<dbReference type="GO" id="GO:0052689">
    <property type="term" value="F:carboxylic ester hydrolase activity"/>
    <property type="evidence" value="ECO:0007669"/>
    <property type="project" value="UniProtKB-ARBA"/>
</dbReference>
<evidence type="ECO:0000259" key="2">
    <source>
        <dbReference type="Pfam" id="PF12146"/>
    </source>
</evidence>
<dbReference type="PANTHER" id="PTHR22946:SF9">
    <property type="entry name" value="POLYKETIDE TRANSFERASE AF380"/>
    <property type="match status" value="1"/>
</dbReference>
<dbReference type="AlphaFoldDB" id="A0A1M6KT33"/>
<dbReference type="Gene3D" id="3.40.50.1820">
    <property type="entry name" value="alpha/beta hydrolase"/>
    <property type="match status" value="1"/>
</dbReference>
<dbReference type="InterPro" id="IPR022742">
    <property type="entry name" value="Hydrolase_4"/>
</dbReference>
<dbReference type="Gene3D" id="1.10.10.800">
    <property type="match status" value="1"/>
</dbReference>
<proteinExistence type="predicted"/>
<dbReference type="RefSeq" id="WP_073475372.1">
    <property type="nucleotide sequence ID" value="NZ_FQZU01000009.1"/>
</dbReference>
<evidence type="ECO:0000313" key="3">
    <source>
        <dbReference type="EMBL" id="SHJ62118.1"/>
    </source>
</evidence>